<dbReference type="InterPro" id="IPR027417">
    <property type="entry name" value="P-loop_NTPase"/>
</dbReference>
<gene>
    <name evidence="7" type="ORF">V6N11_079991</name>
</gene>
<organism evidence="7 8">
    <name type="scientific">Hibiscus sabdariffa</name>
    <name type="common">roselle</name>
    <dbReference type="NCBI Taxonomy" id="183260"/>
    <lineage>
        <taxon>Eukaryota</taxon>
        <taxon>Viridiplantae</taxon>
        <taxon>Streptophyta</taxon>
        <taxon>Embryophyta</taxon>
        <taxon>Tracheophyta</taxon>
        <taxon>Spermatophyta</taxon>
        <taxon>Magnoliopsida</taxon>
        <taxon>eudicotyledons</taxon>
        <taxon>Gunneridae</taxon>
        <taxon>Pentapetalae</taxon>
        <taxon>rosids</taxon>
        <taxon>malvids</taxon>
        <taxon>Malvales</taxon>
        <taxon>Malvaceae</taxon>
        <taxon>Malvoideae</taxon>
        <taxon>Hibiscus</taxon>
    </lineage>
</organism>
<evidence type="ECO:0000259" key="4">
    <source>
        <dbReference type="Pfam" id="PF18052"/>
    </source>
</evidence>
<dbReference type="PANTHER" id="PTHR23155">
    <property type="entry name" value="DISEASE RESISTANCE PROTEIN RP"/>
    <property type="match status" value="1"/>
</dbReference>
<dbReference type="InterPro" id="IPR041118">
    <property type="entry name" value="Rx_N"/>
</dbReference>
<dbReference type="InterPro" id="IPR044974">
    <property type="entry name" value="Disease_R_plants"/>
</dbReference>
<comment type="caution">
    <text evidence="7">The sequence shown here is derived from an EMBL/GenBank/DDBJ whole genome shotgun (WGS) entry which is preliminary data.</text>
</comment>
<evidence type="ECO:0008006" key="9">
    <source>
        <dbReference type="Google" id="ProtNLM"/>
    </source>
</evidence>
<dbReference type="InterPro" id="IPR032675">
    <property type="entry name" value="LRR_dom_sf"/>
</dbReference>
<evidence type="ECO:0000313" key="7">
    <source>
        <dbReference type="EMBL" id="KAK9017512.1"/>
    </source>
</evidence>
<dbReference type="Gene3D" id="1.10.10.10">
    <property type="entry name" value="Winged helix-like DNA-binding domain superfamily/Winged helix DNA-binding domain"/>
    <property type="match status" value="1"/>
</dbReference>
<evidence type="ECO:0000256" key="1">
    <source>
        <dbReference type="ARBA" id="ARBA00022737"/>
    </source>
</evidence>
<dbReference type="Gene3D" id="1.10.8.430">
    <property type="entry name" value="Helical domain of apoptotic protease-activating factors"/>
    <property type="match status" value="1"/>
</dbReference>
<dbReference type="CDD" id="cd14798">
    <property type="entry name" value="RX-CC_like"/>
    <property type="match status" value="1"/>
</dbReference>
<feature type="domain" description="Disease resistance N-terminal" evidence="4">
    <location>
        <begin position="12"/>
        <end position="55"/>
    </location>
</feature>
<feature type="domain" description="Disease resistance protein winged helix" evidence="5">
    <location>
        <begin position="270"/>
        <end position="340"/>
    </location>
</feature>
<dbReference type="Proteomes" id="UP001396334">
    <property type="component" value="Unassembled WGS sequence"/>
</dbReference>
<evidence type="ECO:0000259" key="5">
    <source>
        <dbReference type="Pfam" id="PF23559"/>
    </source>
</evidence>
<feature type="domain" description="Disease resistance R13L4/SHOC-2-like LRR" evidence="6">
    <location>
        <begin position="404"/>
        <end position="712"/>
    </location>
</feature>
<keyword evidence="8" id="KW-1185">Reference proteome</keyword>
<name>A0ABR2RXW0_9ROSI</name>
<dbReference type="InterPro" id="IPR055414">
    <property type="entry name" value="LRR_R13L4/SHOC2-like"/>
</dbReference>
<dbReference type="PANTHER" id="PTHR23155:SF1052">
    <property type="entry name" value="DISEASE RESISTANCE PROTEIN RPM1"/>
    <property type="match status" value="1"/>
</dbReference>
<dbReference type="Gene3D" id="3.80.10.10">
    <property type="entry name" value="Ribonuclease Inhibitor"/>
    <property type="match status" value="1"/>
</dbReference>
<dbReference type="EMBL" id="JBBPBN010000020">
    <property type="protein sequence ID" value="KAK9017512.1"/>
    <property type="molecule type" value="Genomic_DNA"/>
</dbReference>
<dbReference type="InterPro" id="IPR058922">
    <property type="entry name" value="WHD_DRP"/>
</dbReference>
<keyword evidence="1" id="KW-0677">Repeat</keyword>
<dbReference type="InterPro" id="IPR036388">
    <property type="entry name" value="WH-like_DNA-bd_sf"/>
</dbReference>
<evidence type="ECO:0000256" key="3">
    <source>
        <dbReference type="ARBA" id="ARBA00022821"/>
    </source>
</evidence>
<evidence type="ECO:0000313" key="8">
    <source>
        <dbReference type="Proteomes" id="UP001396334"/>
    </source>
</evidence>
<dbReference type="Gene3D" id="1.20.5.4130">
    <property type="match status" value="1"/>
</dbReference>
<sequence>MAERCGCWAATEGSDEGVKTWVKHVREAAYGIEDVVDEYMLYVAKHRDQHGFMAFLKKIAGYIWSLKGNREMVSKIQELNRSVNEIGNKRRRLDINFTDRGGSSRGHVDPRAGLHFVENDALVGIESSTDELVGRLKDGESMRTVIALVVSQSNDTVERLRTMIRRFHESKKELPPDGIKEVMDAEELINKSRDYLQFKRKCDGLPLAIVAIGGLLSTKGKDVFEWKRLCEDLSKQLKSNPHLAHVQTILSFSYHDLPHYLKPCFLYVGVFPRNHHIRVQKLIRLWIAEGLVKKNQEMTLEETAKAYLTRLINRSLVQVEWSDSTGRARSCRAHDLIHDVLLSKLEDQNLIQSSEASSNDAARYIWIDKNRACDLSRRNGNFQTHSIIIFKLQQLHEPLFERLSSNFELLRELDFENAPFEYLPEEVGNLWHLRYLSLRDSKIKMLPKAIGKLHNLLTLDLKGSLVVEIPDEVRGLCNLQYLRAYSVDYHNDYNFNTDQGVRINGSVIGSLESLEKLYYVDCQSQNGEHFGRELRRLTRLRKLGITKLKSDYGEALCGAIKQMHHLHTLRISAVNEDEILQLESMSPPSSLHRLRLHGRVMKLPGWISELENLVKISLHWSRISDDSLKILGDLPKLLELWLFEGYNGVELHFERGKFQKLKFLELRCLFELEKLVIERGSLPCLETLGIGPSPLLQEVPSNIGNLECLKNLVFHDMPEEFAKKILPSEGPDYWKVEEIPNVCFRFETQGMHCQTFKLADFRLQEYLCQTTSSST</sequence>
<dbReference type="InterPro" id="IPR042197">
    <property type="entry name" value="Apaf_helical"/>
</dbReference>
<dbReference type="Pfam" id="PF18052">
    <property type="entry name" value="Rx_N"/>
    <property type="match status" value="1"/>
</dbReference>
<keyword evidence="3" id="KW-0611">Plant defense</keyword>
<evidence type="ECO:0000259" key="6">
    <source>
        <dbReference type="Pfam" id="PF23598"/>
    </source>
</evidence>
<accession>A0ABR2RXW0</accession>
<keyword evidence="2" id="KW-0547">Nucleotide-binding</keyword>
<dbReference type="InterPro" id="IPR038005">
    <property type="entry name" value="RX-like_CC"/>
</dbReference>
<dbReference type="SUPFAM" id="SSF52540">
    <property type="entry name" value="P-loop containing nucleoside triphosphate hydrolases"/>
    <property type="match status" value="1"/>
</dbReference>
<evidence type="ECO:0000256" key="2">
    <source>
        <dbReference type="ARBA" id="ARBA00022741"/>
    </source>
</evidence>
<dbReference type="Pfam" id="PF23598">
    <property type="entry name" value="LRR_14"/>
    <property type="match status" value="1"/>
</dbReference>
<reference evidence="7 8" key="1">
    <citation type="journal article" date="2024" name="G3 (Bethesda)">
        <title>Genome assembly of Hibiscus sabdariffa L. provides insights into metabolisms of medicinal natural products.</title>
        <authorList>
            <person name="Kim T."/>
        </authorList>
    </citation>
    <scope>NUCLEOTIDE SEQUENCE [LARGE SCALE GENOMIC DNA]</scope>
    <source>
        <strain evidence="7">TK-2024</strain>
        <tissue evidence="7">Old leaves</tissue>
    </source>
</reference>
<protein>
    <recommendedName>
        <fullName evidence="9">Disease resistance protein RPM1-like</fullName>
    </recommendedName>
</protein>
<dbReference type="SUPFAM" id="SSF52058">
    <property type="entry name" value="L domain-like"/>
    <property type="match status" value="1"/>
</dbReference>
<dbReference type="Pfam" id="PF23559">
    <property type="entry name" value="WHD_DRP"/>
    <property type="match status" value="1"/>
</dbReference>
<proteinExistence type="predicted"/>